<gene>
    <name evidence="1" type="ORF">FA95DRAFT_1560683</name>
</gene>
<evidence type="ECO:0000313" key="2">
    <source>
        <dbReference type="Proteomes" id="UP000814033"/>
    </source>
</evidence>
<dbReference type="EMBL" id="MU275939">
    <property type="protein sequence ID" value="KAI0045904.1"/>
    <property type="molecule type" value="Genomic_DNA"/>
</dbReference>
<accession>A0ACB8RP11</accession>
<reference evidence="1" key="1">
    <citation type="submission" date="2021-02" db="EMBL/GenBank/DDBJ databases">
        <authorList>
            <consortium name="DOE Joint Genome Institute"/>
            <person name="Ahrendt S."/>
            <person name="Looney B.P."/>
            <person name="Miyauchi S."/>
            <person name="Morin E."/>
            <person name="Drula E."/>
            <person name="Courty P.E."/>
            <person name="Chicoki N."/>
            <person name="Fauchery L."/>
            <person name="Kohler A."/>
            <person name="Kuo A."/>
            <person name="Labutti K."/>
            <person name="Pangilinan J."/>
            <person name="Lipzen A."/>
            <person name="Riley R."/>
            <person name="Andreopoulos W."/>
            <person name="He G."/>
            <person name="Johnson J."/>
            <person name="Barry K.W."/>
            <person name="Grigoriev I.V."/>
            <person name="Nagy L."/>
            <person name="Hibbett D."/>
            <person name="Henrissat B."/>
            <person name="Matheny P.B."/>
            <person name="Labbe J."/>
            <person name="Martin F."/>
        </authorList>
    </citation>
    <scope>NUCLEOTIDE SEQUENCE</scope>
    <source>
        <strain evidence="1">FP105234-sp</strain>
    </source>
</reference>
<protein>
    <submittedName>
        <fullName evidence="1">Phospholipase B</fullName>
    </submittedName>
</protein>
<proteinExistence type="predicted"/>
<comment type="caution">
    <text evidence="1">The sequence shown here is derived from an EMBL/GenBank/DDBJ whole genome shotgun (WGS) entry which is preliminary data.</text>
</comment>
<reference evidence="1" key="2">
    <citation type="journal article" date="2022" name="New Phytol.">
        <title>Evolutionary transition to the ectomycorrhizal habit in the genomes of a hyperdiverse lineage of mushroom-forming fungi.</title>
        <authorList>
            <person name="Looney B."/>
            <person name="Miyauchi S."/>
            <person name="Morin E."/>
            <person name="Drula E."/>
            <person name="Courty P.E."/>
            <person name="Kohler A."/>
            <person name="Kuo A."/>
            <person name="LaButti K."/>
            <person name="Pangilinan J."/>
            <person name="Lipzen A."/>
            <person name="Riley R."/>
            <person name="Andreopoulos W."/>
            <person name="He G."/>
            <person name="Johnson J."/>
            <person name="Nolan M."/>
            <person name="Tritt A."/>
            <person name="Barry K.W."/>
            <person name="Grigoriev I.V."/>
            <person name="Nagy L.G."/>
            <person name="Hibbett D."/>
            <person name="Henrissat B."/>
            <person name="Matheny P.B."/>
            <person name="Labbe J."/>
            <person name="Martin F.M."/>
        </authorList>
    </citation>
    <scope>NUCLEOTIDE SEQUENCE</scope>
    <source>
        <strain evidence="1">FP105234-sp</strain>
    </source>
</reference>
<dbReference type="Proteomes" id="UP000814033">
    <property type="component" value="Unassembled WGS sequence"/>
</dbReference>
<sequence>MCVWESCAAINYYSATVRLGCVPKVRPYKRHAPARLAHPSMRLLPISLLALVVGVYADSNSPEDYAPQTNQPCPDIATSPLLRVFTPQNQTLHPREAGYVNSRLSKVVPVEWSNWAGDGSGIGYNLSVFGNNFTRIGIAVSGGGYRAAQYGAGVVSGFDARNESAKAAGTGGLLQVSSYFAGLSGGSWLTGSLFMNDFPTVKDMVYGNGGNLSGWKLDLALATPDGDDVFDANNQDWYGSILWSVIAKANKSIDTSLTDPWGRMISYHFLNQTSRDNFFTNDSAHGAGQLWSQVPETSTWLALQEPFPIIQADSRPVGSNLTTALAPEPVVYEITPMEFGSWDPNLSSMMNISYVGTHLNNGVPDNTTACVTGFDQASFVMGTSASLFNQILDFANNKIQGFDDSAAKSILYIIDRQLRSVRTRADDVANWPSPFQGIKPENFEDSSSRWLELIDGSSNLENVPVGQLFVKARNLDVIVAVDGSADDPTFLWPNGSSPLHSAARISSLLTSSHQSFPPLPGNTAEFLSTGVNQRPTFFGCFPTQNPPEYPMVLYFPNSPPLTGDDPVSNTGTFKLDYTAKFTQLFLDQVHANTIGGFTPGANTPDANFGKCLQCAALDRARLRLSPPLNRSDVCTQCFTQYCFDPTNKPSVSALVGRKLTFKDPDPQGAAKVEGFLSHSKLPIIGGFVGAALIIAGIIGLLIWRKRRQQRSAAYQKVVGLHDEEEEAPFMQHGIKLGDQRLSKISTRSSAYEMENVREAYSTQPELPYVPEEQTQSVPGLR</sequence>
<evidence type="ECO:0000313" key="1">
    <source>
        <dbReference type="EMBL" id="KAI0045904.1"/>
    </source>
</evidence>
<keyword evidence="2" id="KW-1185">Reference proteome</keyword>
<organism evidence="1 2">
    <name type="scientific">Auriscalpium vulgare</name>
    <dbReference type="NCBI Taxonomy" id="40419"/>
    <lineage>
        <taxon>Eukaryota</taxon>
        <taxon>Fungi</taxon>
        <taxon>Dikarya</taxon>
        <taxon>Basidiomycota</taxon>
        <taxon>Agaricomycotina</taxon>
        <taxon>Agaricomycetes</taxon>
        <taxon>Russulales</taxon>
        <taxon>Auriscalpiaceae</taxon>
        <taxon>Auriscalpium</taxon>
    </lineage>
</organism>
<name>A0ACB8RP11_9AGAM</name>